<dbReference type="Proteomes" id="UP000093000">
    <property type="component" value="Unassembled WGS sequence"/>
</dbReference>
<gene>
    <name evidence="2" type="ORF">A0J61_10419</name>
</gene>
<comment type="caution">
    <text evidence="2">The sequence shown here is derived from an EMBL/GenBank/DDBJ whole genome shotgun (WGS) entry which is preliminary data.</text>
</comment>
<dbReference type="PROSITE" id="PS50181">
    <property type="entry name" value="FBOX"/>
    <property type="match status" value="1"/>
</dbReference>
<name>A0A1C7MXH9_9FUNG</name>
<feature type="domain" description="F-box" evidence="1">
    <location>
        <begin position="1"/>
        <end position="43"/>
    </location>
</feature>
<accession>A0A1C7MXH9</accession>
<evidence type="ECO:0000259" key="1">
    <source>
        <dbReference type="PROSITE" id="PS50181"/>
    </source>
</evidence>
<organism evidence="2 3">
    <name type="scientific">Choanephora cucurbitarum</name>
    <dbReference type="NCBI Taxonomy" id="101091"/>
    <lineage>
        <taxon>Eukaryota</taxon>
        <taxon>Fungi</taxon>
        <taxon>Fungi incertae sedis</taxon>
        <taxon>Mucoromycota</taxon>
        <taxon>Mucoromycotina</taxon>
        <taxon>Mucoromycetes</taxon>
        <taxon>Mucorales</taxon>
        <taxon>Mucorineae</taxon>
        <taxon>Choanephoraceae</taxon>
        <taxon>Choanephoroideae</taxon>
        <taxon>Choanephora</taxon>
    </lineage>
</organism>
<dbReference type="EMBL" id="LUGH01001163">
    <property type="protein sequence ID" value="OBZ81532.1"/>
    <property type="molecule type" value="Genomic_DNA"/>
</dbReference>
<protein>
    <recommendedName>
        <fullName evidence="1">F-box domain-containing protein</fullName>
    </recommendedName>
</protein>
<evidence type="ECO:0000313" key="3">
    <source>
        <dbReference type="Proteomes" id="UP000093000"/>
    </source>
</evidence>
<dbReference type="InterPro" id="IPR032675">
    <property type="entry name" value="LRR_dom_sf"/>
</dbReference>
<sequence>MFSLPTEIVDQIIPYLSSKDYNQLIRVGRAYYSKFIKPLYQNITIEDSDKFMLFLKENAHHKHVRSIDMSHVYVDADQTERLSVLFPYLTHYNFELDMHNDDINFPQPFLHLVSLTIVVGYSEQPLLAIFAKMPSLESLYIVDMYYEELTVDLLSHIHKLCPYLKNLYIESFMVKRPTEEQFESLQLHNRLQTLVIRSYSLDHHYLWLRYVGFCCPNLEYLKLEDKLVSSKKPKSISYPAKFHDWFWSSCRRLIQFEAVNITPDDLFLKKLKLQQERLQ</sequence>
<evidence type="ECO:0000313" key="2">
    <source>
        <dbReference type="EMBL" id="OBZ81532.1"/>
    </source>
</evidence>
<dbReference type="InParanoid" id="A0A1C7MXH9"/>
<reference evidence="2 3" key="1">
    <citation type="submission" date="2016-03" db="EMBL/GenBank/DDBJ databases">
        <title>Choanephora cucurbitarum.</title>
        <authorList>
            <person name="Min B."/>
            <person name="Park H."/>
            <person name="Park J.-H."/>
            <person name="Shin H.-D."/>
            <person name="Choi I.-G."/>
        </authorList>
    </citation>
    <scope>NUCLEOTIDE SEQUENCE [LARGE SCALE GENOMIC DNA]</scope>
    <source>
        <strain evidence="2 3">KUS-F28377</strain>
    </source>
</reference>
<dbReference type="AlphaFoldDB" id="A0A1C7MXH9"/>
<keyword evidence="3" id="KW-1185">Reference proteome</keyword>
<proteinExistence type="predicted"/>
<dbReference type="InterPro" id="IPR001810">
    <property type="entry name" value="F-box_dom"/>
</dbReference>
<dbReference type="Gene3D" id="3.80.10.10">
    <property type="entry name" value="Ribonuclease Inhibitor"/>
    <property type="match status" value="1"/>
</dbReference>
<dbReference type="SUPFAM" id="SSF52047">
    <property type="entry name" value="RNI-like"/>
    <property type="match status" value="1"/>
</dbReference>